<reference evidence="3" key="1">
    <citation type="journal article" date="2014" name="Front. Microbiol.">
        <title>High frequency of phylogenetically diverse reductive dehalogenase-homologous genes in deep subseafloor sedimentary metagenomes.</title>
        <authorList>
            <person name="Kawai M."/>
            <person name="Futagami T."/>
            <person name="Toyoda A."/>
            <person name="Takaki Y."/>
            <person name="Nishi S."/>
            <person name="Hori S."/>
            <person name="Arai W."/>
            <person name="Tsubouchi T."/>
            <person name="Morono Y."/>
            <person name="Uchiyama I."/>
            <person name="Ito T."/>
            <person name="Fujiyama A."/>
            <person name="Inagaki F."/>
            <person name="Takami H."/>
        </authorList>
    </citation>
    <scope>NUCLEOTIDE SEQUENCE</scope>
    <source>
        <strain evidence="3">Expedition CK06-06</strain>
    </source>
</reference>
<comment type="caution">
    <text evidence="3">The sequence shown here is derived from an EMBL/GenBank/DDBJ whole genome shotgun (WGS) entry which is preliminary data.</text>
</comment>
<dbReference type="EMBL" id="BARS01017456">
    <property type="protein sequence ID" value="GAF97949.1"/>
    <property type="molecule type" value="Genomic_DNA"/>
</dbReference>
<name>X0TXH9_9ZZZZ</name>
<feature type="non-terminal residue" evidence="3">
    <location>
        <position position="278"/>
    </location>
</feature>
<feature type="non-terminal residue" evidence="3">
    <location>
        <position position="1"/>
    </location>
</feature>
<feature type="coiled-coil region" evidence="1">
    <location>
        <begin position="194"/>
        <end position="228"/>
    </location>
</feature>
<dbReference type="AlphaFoldDB" id="X0TXH9"/>
<keyword evidence="1" id="KW-0175">Coiled coil</keyword>
<feature type="region of interest" description="Disordered" evidence="2">
    <location>
        <begin position="1"/>
        <end position="31"/>
    </location>
</feature>
<sequence length="278" mass="30066">VVKSSKELEESVSKTNKELDKALSRDGSQAGKLSGEIKKLTKSFVTVTSVAASFAFTIDKLNKLLKIFKENLDIQQAARANIQTLKDLARAATGYADTSAKTEAQLEKLSNKALKRRKADIKSAQESAIARRNLLAAEGDEAGAGAAQREFLELSASLSQLEPLLISRNEVAQQQADVLETIKAEETAKIKTQLDAQIANQQAANKQLADLQQQRADVAKEFADLITRINAPADKPVEDLTVLDPIKSLDLARAAQAAGEFQKALDLSRQAGEQIEAL</sequence>
<evidence type="ECO:0000313" key="3">
    <source>
        <dbReference type="EMBL" id="GAF97949.1"/>
    </source>
</evidence>
<accession>X0TXH9</accession>
<evidence type="ECO:0000256" key="1">
    <source>
        <dbReference type="SAM" id="Coils"/>
    </source>
</evidence>
<feature type="compositionally biased region" description="Basic and acidic residues" evidence="2">
    <location>
        <begin position="1"/>
        <end position="24"/>
    </location>
</feature>
<organism evidence="3">
    <name type="scientific">marine sediment metagenome</name>
    <dbReference type="NCBI Taxonomy" id="412755"/>
    <lineage>
        <taxon>unclassified sequences</taxon>
        <taxon>metagenomes</taxon>
        <taxon>ecological metagenomes</taxon>
    </lineage>
</organism>
<proteinExistence type="predicted"/>
<gene>
    <name evidence="3" type="ORF">S01H1_28549</name>
</gene>
<evidence type="ECO:0000256" key="2">
    <source>
        <dbReference type="SAM" id="MobiDB-lite"/>
    </source>
</evidence>
<protein>
    <submittedName>
        <fullName evidence="3">Uncharacterized protein</fullName>
    </submittedName>
</protein>